<gene>
    <name evidence="8" type="ORF">UFOPK2761_00812</name>
</gene>
<name>A0A6J6SJX1_9ZZZZ</name>
<dbReference type="PANTHER" id="PTHR40077:SF2">
    <property type="entry name" value="MEMBRANE PROTEIN"/>
    <property type="match status" value="1"/>
</dbReference>
<reference evidence="8" key="1">
    <citation type="submission" date="2020-05" db="EMBL/GenBank/DDBJ databases">
        <authorList>
            <person name="Chiriac C."/>
            <person name="Salcher M."/>
            <person name="Ghai R."/>
            <person name="Kavagutti S V."/>
        </authorList>
    </citation>
    <scope>NUCLEOTIDE SEQUENCE</scope>
</reference>
<protein>
    <submittedName>
        <fullName evidence="8">Unannotated protein</fullName>
    </submittedName>
</protein>
<dbReference type="GO" id="GO:0005886">
    <property type="term" value="C:plasma membrane"/>
    <property type="evidence" value="ECO:0007669"/>
    <property type="project" value="UniProtKB-SubCell"/>
</dbReference>
<dbReference type="InterPro" id="IPR023845">
    <property type="entry name" value="DUF3817_TM"/>
</dbReference>
<keyword evidence="5 6" id="KW-0472">Membrane</keyword>
<evidence type="ECO:0000313" key="8">
    <source>
        <dbReference type="EMBL" id="CAB4734998.1"/>
    </source>
</evidence>
<evidence type="ECO:0000256" key="4">
    <source>
        <dbReference type="ARBA" id="ARBA00022989"/>
    </source>
</evidence>
<comment type="subcellular location">
    <subcellularLocation>
        <location evidence="1">Cell membrane</location>
        <topology evidence="1">Multi-pass membrane protein</topology>
    </subcellularLocation>
</comment>
<sequence length="138" mass="15204">MTHELPDDLRTPLRAYRTMAAIVGVLLVVLCLVGLPLHYGYLVSDAPWLAKDTGAGWELGSNISEYLGVAHGWLYMIFLFSAFWLSRRADWDIPFTAVTLVSGTVPLLSFWAEHRATRRVRAEWADAGSTGPTAPTAA</sequence>
<evidence type="ECO:0000256" key="6">
    <source>
        <dbReference type="SAM" id="Phobius"/>
    </source>
</evidence>
<evidence type="ECO:0000256" key="1">
    <source>
        <dbReference type="ARBA" id="ARBA00004651"/>
    </source>
</evidence>
<dbReference type="EMBL" id="CAEZYQ010000005">
    <property type="protein sequence ID" value="CAB4734998.1"/>
    <property type="molecule type" value="Genomic_DNA"/>
</dbReference>
<keyword evidence="3 6" id="KW-0812">Transmembrane</keyword>
<feature type="transmembrane region" description="Helical" evidence="6">
    <location>
        <begin position="63"/>
        <end position="85"/>
    </location>
</feature>
<evidence type="ECO:0000259" key="7">
    <source>
        <dbReference type="Pfam" id="PF12823"/>
    </source>
</evidence>
<accession>A0A6J6SJX1</accession>
<dbReference type="AlphaFoldDB" id="A0A6J6SJX1"/>
<evidence type="ECO:0000256" key="3">
    <source>
        <dbReference type="ARBA" id="ARBA00022692"/>
    </source>
</evidence>
<evidence type="ECO:0000256" key="2">
    <source>
        <dbReference type="ARBA" id="ARBA00022475"/>
    </source>
</evidence>
<dbReference type="NCBIfam" id="TIGR03954">
    <property type="entry name" value="integ_memb_HG"/>
    <property type="match status" value="1"/>
</dbReference>
<proteinExistence type="predicted"/>
<evidence type="ECO:0000256" key="5">
    <source>
        <dbReference type="ARBA" id="ARBA00023136"/>
    </source>
</evidence>
<keyword evidence="4 6" id="KW-1133">Transmembrane helix</keyword>
<keyword evidence="2" id="KW-1003">Cell membrane</keyword>
<feature type="transmembrane region" description="Helical" evidence="6">
    <location>
        <begin position="20"/>
        <end position="42"/>
    </location>
</feature>
<dbReference type="PANTHER" id="PTHR40077">
    <property type="entry name" value="MEMBRANE PROTEIN-RELATED"/>
    <property type="match status" value="1"/>
</dbReference>
<feature type="domain" description="DUF3817" evidence="7">
    <location>
        <begin position="13"/>
        <end position="118"/>
    </location>
</feature>
<organism evidence="8">
    <name type="scientific">freshwater metagenome</name>
    <dbReference type="NCBI Taxonomy" id="449393"/>
    <lineage>
        <taxon>unclassified sequences</taxon>
        <taxon>metagenomes</taxon>
        <taxon>ecological metagenomes</taxon>
    </lineage>
</organism>
<dbReference type="Pfam" id="PF12823">
    <property type="entry name" value="DUF3817"/>
    <property type="match status" value="1"/>
</dbReference>